<feature type="domain" description="4Fe-4S ferredoxin-type" evidence="4">
    <location>
        <begin position="527"/>
        <end position="556"/>
    </location>
</feature>
<dbReference type="GO" id="GO:0046872">
    <property type="term" value="F:metal ion binding"/>
    <property type="evidence" value="ECO:0007669"/>
    <property type="project" value="UniProtKB-KW"/>
</dbReference>
<keyword evidence="2" id="KW-0408">Iron</keyword>
<dbReference type="GO" id="GO:0051536">
    <property type="term" value="F:iron-sulfur cluster binding"/>
    <property type="evidence" value="ECO:0007669"/>
    <property type="project" value="UniProtKB-KW"/>
</dbReference>
<dbReference type="SUPFAM" id="SSF54862">
    <property type="entry name" value="4Fe-4S ferredoxins"/>
    <property type="match status" value="1"/>
</dbReference>
<dbReference type="PROSITE" id="PS51379">
    <property type="entry name" value="4FE4S_FER_2"/>
    <property type="match status" value="2"/>
</dbReference>
<dbReference type="Gene3D" id="3.50.50.60">
    <property type="entry name" value="FAD/NAD(P)-binding domain"/>
    <property type="match status" value="2"/>
</dbReference>
<dbReference type="Gene3D" id="1.10.1060.10">
    <property type="entry name" value="Alpha-helical ferredoxin"/>
    <property type="match status" value="1"/>
</dbReference>
<keyword evidence="3" id="KW-0411">Iron-sulfur</keyword>
<evidence type="ECO:0000256" key="1">
    <source>
        <dbReference type="ARBA" id="ARBA00022723"/>
    </source>
</evidence>
<dbReference type="GO" id="GO:0016491">
    <property type="term" value="F:oxidoreductase activity"/>
    <property type="evidence" value="ECO:0007669"/>
    <property type="project" value="UniProtKB-KW"/>
</dbReference>
<dbReference type="EMBL" id="LT630450">
    <property type="protein sequence ID" value="SFV73568.1"/>
    <property type="molecule type" value="Genomic_DNA"/>
</dbReference>
<dbReference type="SUPFAM" id="SSF51971">
    <property type="entry name" value="Nucleotide-binding domain"/>
    <property type="match status" value="1"/>
</dbReference>
<dbReference type="InterPro" id="IPR017900">
    <property type="entry name" value="4Fe4S_Fe_S_CS"/>
</dbReference>
<dbReference type="Pfam" id="PF14691">
    <property type="entry name" value="Fer4_20"/>
    <property type="match status" value="1"/>
</dbReference>
<dbReference type="RefSeq" id="WP_072335497.1">
    <property type="nucleotide sequence ID" value="NZ_DBGALU010000124.1"/>
</dbReference>
<protein>
    <submittedName>
        <fullName evidence="5">Formate dehydrogenase-O, major subunit</fullName>
        <ecNumber evidence="5">1.2.1.2</ecNumber>
    </submittedName>
</protein>
<evidence type="ECO:0000256" key="2">
    <source>
        <dbReference type="ARBA" id="ARBA00023004"/>
    </source>
</evidence>
<name>A0A1K1LFU8_9BACT</name>
<dbReference type="PRINTS" id="PR00368">
    <property type="entry name" value="FADPNR"/>
</dbReference>
<dbReference type="PROSITE" id="PS00198">
    <property type="entry name" value="4FE4S_FER_1"/>
    <property type="match status" value="1"/>
</dbReference>
<evidence type="ECO:0000259" key="4">
    <source>
        <dbReference type="PROSITE" id="PS51379"/>
    </source>
</evidence>
<feature type="domain" description="4Fe-4S ferredoxin-type" evidence="4">
    <location>
        <begin position="497"/>
        <end position="526"/>
    </location>
</feature>
<dbReference type="EC" id="1.2.1.2" evidence="5"/>
<reference evidence="6" key="1">
    <citation type="submission" date="2016-10" db="EMBL/GenBank/DDBJ databases">
        <authorList>
            <person name="Wegmann U."/>
        </authorList>
    </citation>
    <scope>NUCLEOTIDE SEQUENCE [LARGE SCALE GENOMIC DNA]</scope>
</reference>
<dbReference type="InterPro" id="IPR017896">
    <property type="entry name" value="4Fe4S_Fe-S-bd"/>
</dbReference>
<dbReference type="SUPFAM" id="SSF46548">
    <property type="entry name" value="alpha-helical ferredoxin"/>
    <property type="match status" value="1"/>
</dbReference>
<dbReference type="InterPro" id="IPR036188">
    <property type="entry name" value="FAD/NAD-bd_sf"/>
</dbReference>
<keyword evidence="1" id="KW-0479">Metal-binding</keyword>
<proteinExistence type="predicted"/>
<dbReference type="Gene3D" id="3.30.70.20">
    <property type="match status" value="1"/>
</dbReference>
<dbReference type="Proteomes" id="UP000186323">
    <property type="component" value="Chromosome I"/>
</dbReference>
<accession>A0A1K1LFU8</accession>
<dbReference type="OrthoDB" id="9803192at2"/>
<organism evidence="5 6">
    <name type="scientific">Desulfovibrio piger</name>
    <dbReference type="NCBI Taxonomy" id="901"/>
    <lineage>
        <taxon>Bacteria</taxon>
        <taxon>Pseudomonadati</taxon>
        <taxon>Thermodesulfobacteriota</taxon>
        <taxon>Desulfovibrionia</taxon>
        <taxon>Desulfovibrionales</taxon>
        <taxon>Desulfovibrionaceae</taxon>
        <taxon>Desulfovibrio</taxon>
    </lineage>
</organism>
<sequence length="561" mass="59100">MPPIYSKEWKKAVVNMRGSIRQNRTSPCEITCPAGNNIQRMHSLLAEGRVDEALLSLHTKNPFPGITGRVCPHPCEGKCNRCGYDEAVAIHSLERYAADNGHAPRLRPLPDSGKRVAVIGAGPAGLTAACFARLLGHEVSVYEGSAVMGGLMRHSIPDFRLPKDVVDRETGAVADLGVRVHTNVQVGRDISLQDLLDSHDACVLAVGLWKERLLDIPGKEHLQPAVSWMKRSTLERRSLEGQEVVILGGGGVAFDCAFTARRLGAASVRMVCLEAEGAMHAPEAEVLQARDEGISIANSMQTTAVTCSADGMFQVTARPISSFSFDAAGELHTEVAAGAEATFAAHLVICASGLQADLTALAGLDVALTPRGCVAVDAAGMTSIRGLFAAGDVATGPGLVSSAIGSGRNVALGLHAYLAGLPAGSNIDAWFEDDGSMALAVRPALDAAHVVELEEIMHVDYHPHAPRAVVPASEARPRLAFAELEGGLPDKAARSEAGRCLHCGHCISCGSCVESCPGHILTMTEDGPAVAYPEQCWHCGCCRIACSTGSVAYRFPLTMML</sequence>
<dbReference type="PANTHER" id="PTHR42783:SF3">
    <property type="entry name" value="GLUTAMATE SYNTHASE [NADPH] SMALL CHAIN-RELATED"/>
    <property type="match status" value="1"/>
</dbReference>
<evidence type="ECO:0000313" key="6">
    <source>
        <dbReference type="Proteomes" id="UP000186323"/>
    </source>
</evidence>
<dbReference type="PANTHER" id="PTHR42783">
    <property type="entry name" value="GLUTAMATE SYNTHASE [NADPH] SMALL CHAIN"/>
    <property type="match status" value="1"/>
</dbReference>
<keyword evidence="6" id="KW-1185">Reference proteome</keyword>
<dbReference type="Pfam" id="PF07992">
    <property type="entry name" value="Pyr_redox_2"/>
    <property type="match status" value="1"/>
</dbReference>
<dbReference type="Pfam" id="PF12838">
    <property type="entry name" value="Fer4_7"/>
    <property type="match status" value="1"/>
</dbReference>
<dbReference type="PRINTS" id="PR00469">
    <property type="entry name" value="PNDRDTASEII"/>
</dbReference>
<dbReference type="AlphaFoldDB" id="A0A1K1LFU8"/>
<evidence type="ECO:0000313" key="5">
    <source>
        <dbReference type="EMBL" id="SFV73568.1"/>
    </source>
</evidence>
<evidence type="ECO:0000256" key="3">
    <source>
        <dbReference type="ARBA" id="ARBA00023014"/>
    </source>
</evidence>
<gene>
    <name evidence="5" type="ORF">DESPIGER_1736</name>
</gene>
<dbReference type="InterPro" id="IPR009051">
    <property type="entry name" value="Helical_ferredxn"/>
</dbReference>
<dbReference type="InterPro" id="IPR023753">
    <property type="entry name" value="FAD/NAD-binding_dom"/>
</dbReference>
<keyword evidence="5" id="KW-0560">Oxidoreductase</keyword>
<dbReference type="InterPro" id="IPR028261">
    <property type="entry name" value="DPD_II"/>
</dbReference>
<dbReference type="KEGG" id="dpg:DESPIGER_1736"/>